<keyword evidence="4" id="KW-0233">DNA recombination</keyword>
<evidence type="ECO:0000256" key="5">
    <source>
        <dbReference type="PROSITE-ProRule" id="PRU10137"/>
    </source>
</evidence>
<dbReference type="PROSITE" id="PS00398">
    <property type="entry name" value="RECOMBINASES_2"/>
    <property type="match status" value="1"/>
</dbReference>
<evidence type="ECO:0000256" key="6">
    <source>
        <dbReference type="SAM" id="MobiDB-lite"/>
    </source>
</evidence>
<protein>
    <submittedName>
        <fullName evidence="8">Recombinase family protein</fullName>
    </submittedName>
</protein>
<feature type="active site" description="O-(5'-phospho-DNA)-serine intermediate" evidence="5">
    <location>
        <position position="23"/>
    </location>
</feature>
<dbReference type="EMBL" id="JACTVJ010000031">
    <property type="protein sequence ID" value="MBC9718996.1"/>
    <property type="molecule type" value="Genomic_DNA"/>
</dbReference>
<evidence type="ECO:0000256" key="4">
    <source>
        <dbReference type="ARBA" id="ARBA00023172"/>
    </source>
</evidence>
<reference evidence="8 9" key="1">
    <citation type="submission" date="2020-08" db="EMBL/GenBank/DDBJ databases">
        <title>Genemic of Streptomyces polyaspartic.</title>
        <authorList>
            <person name="Liu W."/>
        </authorList>
    </citation>
    <scope>NUCLEOTIDE SEQUENCE [LARGE SCALE GENOMIC DNA]</scope>
    <source>
        <strain evidence="8 9">TRM66268-LWL</strain>
    </source>
</reference>
<comment type="similarity">
    <text evidence="1">Belongs to the site-specific recombinase resolvase family.</text>
</comment>
<dbReference type="SMART" id="SM00857">
    <property type="entry name" value="Resolvase"/>
    <property type="match status" value="1"/>
</dbReference>
<organism evidence="8 9">
    <name type="scientific">Streptomyces polyasparticus</name>
    <dbReference type="NCBI Taxonomy" id="2767826"/>
    <lineage>
        <taxon>Bacteria</taxon>
        <taxon>Bacillati</taxon>
        <taxon>Actinomycetota</taxon>
        <taxon>Actinomycetes</taxon>
        <taxon>Kitasatosporales</taxon>
        <taxon>Streptomycetaceae</taxon>
        <taxon>Streptomyces</taxon>
    </lineage>
</organism>
<gene>
    <name evidence="8" type="ORF">H9Y04_41365</name>
</gene>
<evidence type="ECO:0000259" key="7">
    <source>
        <dbReference type="PROSITE" id="PS51736"/>
    </source>
</evidence>
<keyword evidence="3" id="KW-0238">DNA-binding</keyword>
<name>A0ABR7SU43_9ACTN</name>
<evidence type="ECO:0000256" key="3">
    <source>
        <dbReference type="ARBA" id="ARBA00023125"/>
    </source>
</evidence>
<dbReference type="InterPro" id="IPR050639">
    <property type="entry name" value="SSR_resolvase"/>
</dbReference>
<dbReference type="PROSITE" id="PS51736">
    <property type="entry name" value="RECOMBINASES_3"/>
    <property type="match status" value="1"/>
</dbReference>
<accession>A0ABR7SU43</accession>
<dbReference type="PANTHER" id="PTHR30461:SF26">
    <property type="entry name" value="RESOLVASE HOMOLOG YNEB"/>
    <property type="match status" value="1"/>
</dbReference>
<feature type="region of interest" description="Disordered" evidence="6">
    <location>
        <begin position="199"/>
        <end position="225"/>
    </location>
</feature>
<dbReference type="Gene3D" id="3.40.50.1390">
    <property type="entry name" value="Resolvase, N-terminal catalytic domain"/>
    <property type="match status" value="1"/>
</dbReference>
<dbReference type="InterPro" id="IPR006118">
    <property type="entry name" value="Recombinase_CS"/>
</dbReference>
<evidence type="ECO:0000313" key="8">
    <source>
        <dbReference type="EMBL" id="MBC9718996.1"/>
    </source>
</evidence>
<dbReference type="PANTHER" id="PTHR30461">
    <property type="entry name" value="DNA-INVERTASE FROM LAMBDOID PROPHAGE"/>
    <property type="match status" value="1"/>
</dbReference>
<comment type="caution">
    <text evidence="8">The sequence shown here is derived from an EMBL/GenBank/DDBJ whole genome shotgun (WGS) entry which is preliminary data.</text>
</comment>
<dbReference type="Proteomes" id="UP000642284">
    <property type="component" value="Unassembled WGS sequence"/>
</dbReference>
<evidence type="ECO:0000256" key="1">
    <source>
        <dbReference type="ARBA" id="ARBA00009913"/>
    </source>
</evidence>
<feature type="domain" description="Resolvase/invertase-type recombinase catalytic" evidence="7">
    <location>
        <begin position="15"/>
        <end position="154"/>
    </location>
</feature>
<dbReference type="InterPro" id="IPR006119">
    <property type="entry name" value="Resolv_N"/>
</dbReference>
<dbReference type="Pfam" id="PF00239">
    <property type="entry name" value="Resolvase"/>
    <property type="match status" value="1"/>
</dbReference>
<evidence type="ECO:0000256" key="2">
    <source>
        <dbReference type="ARBA" id="ARBA00022908"/>
    </source>
</evidence>
<dbReference type="PROSITE" id="PS00397">
    <property type="entry name" value="RECOMBINASES_1"/>
    <property type="match status" value="1"/>
</dbReference>
<dbReference type="RefSeq" id="WP_187819423.1">
    <property type="nucleotide sequence ID" value="NZ_JACTVJ010000031.1"/>
</dbReference>
<keyword evidence="2" id="KW-0229">DNA integration</keyword>
<keyword evidence="9" id="KW-1185">Reference proteome</keyword>
<proteinExistence type="inferred from homology"/>
<dbReference type="CDD" id="cd03768">
    <property type="entry name" value="SR_ResInv"/>
    <property type="match status" value="1"/>
</dbReference>
<evidence type="ECO:0000313" key="9">
    <source>
        <dbReference type="Proteomes" id="UP000642284"/>
    </source>
</evidence>
<dbReference type="InterPro" id="IPR036162">
    <property type="entry name" value="Resolvase-like_N_sf"/>
</dbReference>
<sequence>MVNIETSETGTPTGYVYGYARVSTTAQDLTRQLDRLAAAGVPDERIYVDKKTGTDFEREGLADVLGQLRPGDVLMLDSLDRLGRTMHKMLSLAHELIEKGVFLVVLGGPIPFDTRNPGPQTDMAIAMLGFLSEVELIFQRERRASARASREARGGSWGRPVKGDRDAVLADFAAGMSAREVMTKHDISRATAFRIKATAQTETPSETPVVEHQDVTGGPTPDVRQDVDVQDASETYAASAADEDDEHENETAFGLWLPAALHSHLCEGDGLDGLTVKRHGNRYMLYATRVQHRDVLGLCRVLADGTKSERAAYARYAEAVAGS</sequence>
<dbReference type="SUPFAM" id="SSF53041">
    <property type="entry name" value="Resolvase-like"/>
    <property type="match status" value="1"/>
</dbReference>